<dbReference type="GO" id="GO:0005524">
    <property type="term" value="F:ATP binding"/>
    <property type="evidence" value="ECO:0007669"/>
    <property type="project" value="UniProtKB-KW"/>
</dbReference>
<gene>
    <name evidence="10" type="ORF">U1T56_18960</name>
</gene>
<dbReference type="InterPro" id="IPR003593">
    <property type="entry name" value="AAA+_ATPase"/>
</dbReference>
<protein>
    <submittedName>
        <fullName evidence="10">ABC transporter ATP-binding protein</fullName>
    </submittedName>
</protein>
<dbReference type="SMART" id="SM00382">
    <property type="entry name" value="AAA"/>
    <property type="match status" value="1"/>
</dbReference>
<dbReference type="PROSITE" id="PS50893">
    <property type="entry name" value="ABC_TRANSPORTER_2"/>
    <property type="match status" value="1"/>
</dbReference>
<reference evidence="10 11" key="1">
    <citation type="submission" date="2024-01" db="EMBL/GenBank/DDBJ databases">
        <title>Multi-omics insights into the function and evolution of sodium benzoate biodegradation pathways in Benzoatithermus flavus gen. nov., sp. nov. from hot spring.</title>
        <authorList>
            <person name="Hu C.-J."/>
            <person name="Li W.-J."/>
        </authorList>
    </citation>
    <scope>NUCLEOTIDE SEQUENCE [LARGE SCALE GENOMIC DNA]</scope>
    <source>
        <strain evidence="10 11">SYSU G07066</strain>
    </source>
</reference>
<name>A0ABU8XVM5_9PROT</name>
<dbReference type="Gene3D" id="3.40.50.300">
    <property type="entry name" value="P-loop containing nucleotide triphosphate hydrolases"/>
    <property type="match status" value="1"/>
</dbReference>
<keyword evidence="5 10" id="KW-0067">ATP-binding</keyword>
<dbReference type="PROSITE" id="PS00211">
    <property type="entry name" value="ABC_TRANSPORTER_1"/>
    <property type="match status" value="1"/>
</dbReference>
<dbReference type="PANTHER" id="PTHR42781">
    <property type="entry name" value="SPERMIDINE/PUTRESCINE IMPORT ATP-BINDING PROTEIN POTA"/>
    <property type="match status" value="1"/>
</dbReference>
<keyword evidence="3" id="KW-0410">Iron transport</keyword>
<evidence type="ECO:0000256" key="6">
    <source>
        <dbReference type="ARBA" id="ARBA00023004"/>
    </source>
</evidence>
<keyword evidence="7" id="KW-0406">Ion transport</keyword>
<dbReference type="InterPro" id="IPR017871">
    <property type="entry name" value="ABC_transporter-like_CS"/>
</dbReference>
<dbReference type="InterPro" id="IPR013611">
    <property type="entry name" value="Transp-assoc_OB_typ2"/>
</dbReference>
<dbReference type="InterPro" id="IPR015853">
    <property type="entry name" value="ABC_transpr_FbpC"/>
</dbReference>
<dbReference type="Pfam" id="PF08402">
    <property type="entry name" value="TOBE_2"/>
    <property type="match status" value="1"/>
</dbReference>
<evidence type="ECO:0000256" key="7">
    <source>
        <dbReference type="ARBA" id="ARBA00023065"/>
    </source>
</evidence>
<evidence type="ECO:0000256" key="5">
    <source>
        <dbReference type="ARBA" id="ARBA00022840"/>
    </source>
</evidence>
<keyword evidence="8" id="KW-0472">Membrane</keyword>
<keyword evidence="1" id="KW-0813">Transport</keyword>
<dbReference type="Gene3D" id="2.40.50.100">
    <property type="match status" value="1"/>
</dbReference>
<evidence type="ECO:0000256" key="4">
    <source>
        <dbReference type="ARBA" id="ARBA00022741"/>
    </source>
</evidence>
<sequence>MSAAVPIREAAGGLQVENLSHSFGDRRVVDHVALAIGPGEVHCLVGPSGCGKTTTLRLIAGLEPLQTGRIALNGRILAEPGRSLPPERRRVGLMFQDFALFPHLRVAENVAFGLAGMDRRRREARVMELLAAVNMIPYARAYPHTLSGGEQQRVALARALAPEPELMLLDEAFSALDTSLRAQVRDETLSLLREAGTPTLLVTHDAEEAIRVGDRIHAMQLGRIVQSGTPSELYTKPANPFVAGFFGPVNRFRGHVVDGRVVTPVGIAPGDGLPEGSAVEAIVRPEALRVQAVGLGSGLRAQVLTRRDLGPVHLLRLRLPDGSSVKVRQAGQIEAAVGEEVEIVLDPRHLFVYPAAD</sequence>
<evidence type="ECO:0000256" key="2">
    <source>
        <dbReference type="ARBA" id="ARBA00022475"/>
    </source>
</evidence>
<evidence type="ECO:0000256" key="1">
    <source>
        <dbReference type="ARBA" id="ARBA00022448"/>
    </source>
</evidence>
<dbReference type="InterPro" id="IPR003439">
    <property type="entry name" value="ABC_transporter-like_ATP-bd"/>
</dbReference>
<evidence type="ECO:0000256" key="8">
    <source>
        <dbReference type="ARBA" id="ARBA00023136"/>
    </source>
</evidence>
<dbReference type="CDD" id="cd03259">
    <property type="entry name" value="ABC_Carb_Solutes_like"/>
    <property type="match status" value="1"/>
</dbReference>
<organism evidence="10 11">
    <name type="scientific">Benzoatithermus flavus</name>
    <dbReference type="NCBI Taxonomy" id="3108223"/>
    <lineage>
        <taxon>Bacteria</taxon>
        <taxon>Pseudomonadati</taxon>
        <taxon>Pseudomonadota</taxon>
        <taxon>Alphaproteobacteria</taxon>
        <taxon>Geminicoccales</taxon>
        <taxon>Geminicoccaceae</taxon>
        <taxon>Benzoatithermus</taxon>
    </lineage>
</organism>
<dbReference type="SUPFAM" id="SSF50331">
    <property type="entry name" value="MOP-like"/>
    <property type="match status" value="1"/>
</dbReference>
<dbReference type="Proteomes" id="UP001375743">
    <property type="component" value="Unassembled WGS sequence"/>
</dbReference>
<evidence type="ECO:0000313" key="11">
    <source>
        <dbReference type="Proteomes" id="UP001375743"/>
    </source>
</evidence>
<dbReference type="SUPFAM" id="SSF52540">
    <property type="entry name" value="P-loop containing nucleoside triphosphate hydrolases"/>
    <property type="match status" value="1"/>
</dbReference>
<evidence type="ECO:0000256" key="3">
    <source>
        <dbReference type="ARBA" id="ARBA00022496"/>
    </source>
</evidence>
<accession>A0ABU8XVM5</accession>
<keyword evidence="11" id="KW-1185">Reference proteome</keyword>
<keyword evidence="4" id="KW-0547">Nucleotide-binding</keyword>
<comment type="caution">
    <text evidence="10">The sequence shown here is derived from an EMBL/GenBank/DDBJ whole genome shotgun (WGS) entry which is preliminary data.</text>
</comment>
<dbReference type="PANTHER" id="PTHR42781:SF4">
    <property type="entry name" value="SPERMIDINE_PUTRESCINE IMPORT ATP-BINDING PROTEIN POTA"/>
    <property type="match status" value="1"/>
</dbReference>
<evidence type="ECO:0000313" key="10">
    <source>
        <dbReference type="EMBL" id="MEK0085237.1"/>
    </source>
</evidence>
<keyword evidence="6" id="KW-0408">Iron</keyword>
<keyword evidence="2" id="KW-1003">Cell membrane</keyword>
<dbReference type="EMBL" id="JBBLZC010000023">
    <property type="protein sequence ID" value="MEK0085237.1"/>
    <property type="molecule type" value="Genomic_DNA"/>
</dbReference>
<proteinExistence type="predicted"/>
<dbReference type="Pfam" id="PF00005">
    <property type="entry name" value="ABC_tran"/>
    <property type="match status" value="1"/>
</dbReference>
<dbReference type="InterPro" id="IPR027417">
    <property type="entry name" value="P-loop_NTPase"/>
</dbReference>
<dbReference type="InterPro" id="IPR008995">
    <property type="entry name" value="Mo/tungstate-bd_C_term_dom"/>
</dbReference>
<evidence type="ECO:0000259" key="9">
    <source>
        <dbReference type="PROSITE" id="PS50893"/>
    </source>
</evidence>
<feature type="domain" description="ABC transporter" evidence="9">
    <location>
        <begin position="14"/>
        <end position="246"/>
    </location>
</feature>
<dbReference type="InterPro" id="IPR050093">
    <property type="entry name" value="ABC_SmlMolc_Importer"/>
</dbReference>
<dbReference type="RefSeq" id="WP_418161086.1">
    <property type="nucleotide sequence ID" value="NZ_JBBLZC010000023.1"/>
</dbReference>